<reference evidence="5 6" key="1">
    <citation type="journal article" date="2019" name="Emerg. Microbes Infect.">
        <title>Comprehensive subspecies identification of 175 nontuberculous mycobacteria species based on 7547 genomic profiles.</title>
        <authorList>
            <person name="Matsumoto Y."/>
            <person name="Kinjo T."/>
            <person name="Motooka D."/>
            <person name="Nabeya D."/>
            <person name="Jung N."/>
            <person name="Uechi K."/>
            <person name="Horii T."/>
            <person name="Iida T."/>
            <person name="Fujita J."/>
            <person name="Nakamura S."/>
        </authorList>
    </citation>
    <scope>NUCLEOTIDE SEQUENCE [LARGE SCALE GENOMIC DNA]</scope>
    <source>
        <strain evidence="5 6">JCM 6377</strain>
    </source>
</reference>
<dbReference type="InterPro" id="IPR002938">
    <property type="entry name" value="FAD-bd"/>
</dbReference>
<dbReference type="AlphaFoldDB" id="A0A7I9VW02"/>
<accession>A0A7I9VW02</accession>
<feature type="domain" description="FAD-binding" evidence="4">
    <location>
        <begin position="2"/>
        <end position="300"/>
    </location>
</feature>
<dbReference type="Proteomes" id="UP000465302">
    <property type="component" value="Unassembled WGS sequence"/>
</dbReference>
<dbReference type="GO" id="GO:0016709">
    <property type="term" value="F:oxidoreductase activity, acting on paired donors, with incorporation or reduction of molecular oxygen, NAD(P)H as one donor, and incorporation of one atom of oxygen"/>
    <property type="evidence" value="ECO:0007669"/>
    <property type="project" value="UniProtKB-ARBA"/>
</dbReference>
<protein>
    <submittedName>
        <fullName evidence="5">Oxygenase</fullName>
    </submittedName>
</protein>
<evidence type="ECO:0000313" key="6">
    <source>
        <dbReference type="Proteomes" id="UP000465302"/>
    </source>
</evidence>
<dbReference type="Gene3D" id="3.40.30.120">
    <property type="match status" value="1"/>
</dbReference>
<evidence type="ECO:0000259" key="4">
    <source>
        <dbReference type="Pfam" id="PF01494"/>
    </source>
</evidence>
<gene>
    <name evidence="5" type="ORF">MAGR_10530</name>
</gene>
<dbReference type="PRINTS" id="PR00420">
    <property type="entry name" value="RNGMNOXGNASE"/>
</dbReference>
<sequence>MTSRALGLQPRGVEVLRRLGALGDLRERVMPIDKVVMTVNGRVLVRLWVGAAMRRLGVQPGMIISQAEIERALRERLAEFGGTVEWGRRVNGLELRADGVTVLCDDGDDVDTGWVIGADGAHSVVRKALNIDFPGRPLVEQFLLADVHADLDQPHDAACTWVDGYELLAAFPLPGDDLWRLMAPAPAGFADKPTQDAIVDFLGGRLRVEDGATIRSTEWTSSFRIQQRLAATYRRGRVLLAGDAAHIHSPLGGQGMNTGIGDAENLAWKLALVISGRADDRLLDTYEIKRRPIAKAVLESTTGLTRLVVSSNAVARFVRDRVALPLLSRSWVQRRIAQKASQLRVTYRGGPLGAGRRRLLPGLQVGDRVAGPDGLHDALGPAWALVGPESLAEVARERLGEVVTVPGHRNALLVRPDGHLAWRGTSADGLRQWLDEALGRPAEVPVR</sequence>
<evidence type="ECO:0000313" key="5">
    <source>
        <dbReference type="EMBL" id="GFG49612.1"/>
    </source>
</evidence>
<dbReference type="PANTHER" id="PTHR43004:SF19">
    <property type="entry name" value="BINDING MONOOXYGENASE, PUTATIVE (JCVI)-RELATED"/>
    <property type="match status" value="1"/>
</dbReference>
<dbReference type="InterPro" id="IPR036188">
    <property type="entry name" value="FAD/NAD-bd_sf"/>
</dbReference>
<name>A0A7I9VW02_MYCAG</name>
<evidence type="ECO:0000256" key="2">
    <source>
        <dbReference type="ARBA" id="ARBA00022630"/>
    </source>
</evidence>
<dbReference type="RefSeq" id="WP_207767299.1">
    <property type="nucleotide sequence ID" value="NZ_BLKS01000001.1"/>
</dbReference>
<keyword evidence="3" id="KW-0274">FAD</keyword>
<dbReference type="Gene3D" id="3.50.50.60">
    <property type="entry name" value="FAD/NAD(P)-binding domain"/>
    <property type="match status" value="1"/>
</dbReference>
<organism evidence="5 6">
    <name type="scientific">Mycolicibacterium agri</name>
    <name type="common">Mycobacterium agri</name>
    <dbReference type="NCBI Taxonomy" id="36811"/>
    <lineage>
        <taxon>Bacteria</taxon>
        <taxon>Bacillati</taxon>
        <taxon>Actinomycetota</taxon>
        <taxon>Actinomycetes</taxon>
        <taxon>Mycobacteriales</taxon>
        <taxon>Mycobacteriaceae</taxon>
        <taxon>Mycolicibacterium</taxon>
    </lineage>
</organism>
<dbReference type="EMBL" id="BLKS01000001">
    <property type="protein sequence ID" value="GFG49612.1"/>
    <property type="molecule type" value="Genomic_DNA"/>
</dbReference>
<dbReference type="GO" id="GO:0071949">
    <property type="term" value="F:FAD binding"/>
    <property type="evidence" value="ECO:0007669"/>
    <property type="project" value="InterPro"/>
</dbReference>
<keyword evidence="2" id="KW-0285">Flavoprotein</keyword>
<evidence type="ECO:0000256" key="3">
    <source>
        <dbReference type="ARBA" id="ARBA00022827"/>
    </source>
</evidence>
<comment type="caution">
    <text evidence="5">The sequence shown here is derived from an EMBL/GenBank/DDBJ whole genome shotgun (WGS) entry which is preliminary data.</text>
</comment>
<comment type="cofactor">
    <cofactor evidence="1">
        <name>FAD</name>
        <dbReference type="ChEBI" id="CHEBI:57692"/>
    </cofactor>
</comment>
<dbReference type="Pfam" id="PF01494">
    <property type="entry name" value="FAD_binding_3"/>
    <property type="match status" value="1"/>
</dbReference>
<dbReference type="PANTHER" id="PTHR43004">
    <property type="entry name" value="TRK SYSTEM POTASSIUM UPTAKE PROTEIN"/>
    <property type="match status" value="1"/>
</dbReference>
<dbReference type="Pfam" id="PF21274">
    <property type="entry name" value="Rng_hyd_C"/>
    <property type="match status" value="1"/>
</dbReference>
<proteinExistence type="predicted"/>
<dbReference type="Gene3D" id="3.30.70.2450">
    <property type="match status" value="1"/>
</dbReference>
<dbReference type="SUPFAM" id="SSF51905">
    <property type="entry name" value="FAD/NAD(P)-binding domain"/>
    <property type="match status" value="1"/>
</dbReference>
<evidence type="ECO:0000256" key="1">
    <source>
        <dbReference type="ARBA" id="ARBA00001974"/>
    </source>
</evidence>
<dbReference type="InterPro" id="IPR050641">
    <property type="entry name" value="RIFMO-like"/>
</dbReference>